<evidence type="ECO:0000313" key="3">
    <source>
        <dbReference type="Proteomes" id="UP000483004"/>
    </source>
</evidence>
<proteinExistence type="predicted"/>
<reference evidence="2 3" key="1">
    <citation type="submission" date="2019-09" db="EMBL/GenBank/DDBJ databases">
        <title>Actinomadura physcomitrii sp. nov., a novel actinomycete isolated from moss [Physcomitrium sphaericum (Ludw) Fuernr].</title>
        <authorList>
            <person name="Liu C."/>
            <person name="Zhuang X."/>
        </authorList>
    </citation>
    <scope>NUCLEOTIDE SEQUENCE [LARGE SCALE GENOMIC DNA]</scope>
    <source>
        <strain evidence="2 3">CYP1-1B</strain>
    </source>
</reference>
<dbReference type="RefSeq" id="WP_151541774.1">
    <property type="nucleotide sequence ID" value="NZ_WBMR01000058.1"/>
</dbReference>
<evidence type="ECO:0000313" key="2">
    <source>
        <dbReference type="EMBL" id="KAB2379353.1"/>
    </source>
</evidence>
<feature type="region of interest" description="Disordered" evidence="1">
    <location>
        <begin position="90"/>
        <end position="143"/>
    </location>
</feature>
<evidence type="ECO:0008006" key="4">
    <source>
        <dbReference type="Google" id="ProtNLM"/>
    </source>
</evidence>
<gene>
    <name evidence="2" type="ORF">F9B16_20795</name>
</gene>
<name>A0A6L3W099_9ACTN</name>
<accession>A0A6L3W099</accession>
<dbReference type="EMBL" id="WBMR01000058">
    <property type="protein sequence ID" value="KAB2379353.1"/>
    <property type="molecule type" value="Genomic_DNA"/>
</dbReference>
<protein>
    <recommendedName>
        <fullName evidence="4">ABM domain-containing protein</fullName>
    </recommendedName>
</protein>
<comment type="caution">
    <text evidence="2">The sequence shown here is derived from an EMBL/GenBank/DDBJ whole genome shotgun (WGS) entry which is preliminary data.</text>
</comment>
<organism evidence="2 3">
    <name type="scientific">Actinomadura montaniterrae</name>
    <dbReference type="NCBI Taxonomy" id="1803903"/>
    <lineage>
        <taxon>Bacteria</taxon>
        <taxon>Bacillati</taxon>
        <taxon>Actinomycetota</taxon>
        <taxon>Actinomycetes</taxon>
        <taxon>Streptosporangiales</taxon>
        <taxon>Thermomonosporaceae</taxon>
        <taxon>Actinomadura</taxon>
    </lineage>
</organism>
<dbReference type="OrthoDB" id="3482823at2"/>
<sequence>MAAEWWSIEVFDASLPASAWQRSWQETLAETALTYGAVQWEWHAHSWGVVFEVFFEDEEQWEAWRALPVVRAALDAVPDPVNGLVVYRGRGGSSGAPVPRRPVPAPGAAALEAEPPEPEPIIDLAAAEPASRGPRGSVLPSPG</sequence>
<feature type="compositionally biased region" description="Low complexity" evidence="1">
    <location>
        <begin position="121"/>
        <end position="130"/>
    </location>
</feature>
<dbReference type="AlphaFoldDB" id="A0A6L3W099"/>
<dbReference type="Proteomes" id="UP000483004">
    <property type="component" value="Unassembled WGS sequence"/>
</dbReference>
<evidence type="ECO:0000256" key="1">
    <source>
        <dbReference type="SAM" id="MobiDB-lite"/>
    </source>
</evidence>
<keyword evidence="3" id="KW-1185">Reference proteome</keyword>